<dbReference type="SUPFAM" id="SSF55729">
    <property type="entry name" value="Acyl-CoA N-acyltransferases (Nat)"/>
    <property type="match status" value="1"/>
</dbReference>
<protein>
    <recommendedName>
        <fullName evidence="1">N-acetyltransferase domain-containing protein</fullName>
    </recommendedName>
</protein>
<gene>
    <name evidence="2" type="ORF">C7999DRAFT_33974</name>
</gene>
<dbReference type="Gene3D" id="3.40.630.30">
    <property type="match status" value="1"/>
</dbReference>
<feature type="domain" description="N-acetyltransferase" evidence="1">
    <location>
        <begin position="149"/>
        <end position="205"/>
    </location>
</feature>
<dbReference type="PANTHER" id="PTHR42791">
    <property type="entry name" value="GNAT FAMILY ACETYLTRANSFERASE"/>
    <property type="match status" value="1"/>
</dbReference>
<sequence length="260" mass="28464">MSSSHVIRVREATPADLEAIIDIYSLAFDENIMNQLMYPKGFTASCRKAFGSRFLPEQPAEDGKTSTGGKKQTLVCVAEYLPKGDSTDGPGEIVAFAKWGLQREPLSEEEWKNETFEATHEGWGDDCDITVVNTFICEMNRIQRDHAKGEAALYLHIIGCAPARQRSGAGSALMQWGVNLADSLGLPSRLEASPAGYGLYRKFGYEDVAVMDVKVSEIWGRTKPPGSNWGENNAIDLAGPVPPGAQRTVIMRRPQKTAIV</sequence>
<reference evidence="2" key="1">
    <citation type="journal article" date="2023" name="Mol. Phylogenet. Evol.">
        <title>Genome-scale phylogeny and comparative genomics of the fungal order Sordariales.</title>
        <authorList>
            <person name="Hensen N."/>
            <person name="Bonometti L."/>
            <person name="Westerberg I."/>
            <person name="Brannstrom I.O."/>
            <person name="Guillou S."/>
            <person name="Cros-Aarteil S."/>
            <person name="Calhoun S."/>
            <person name="Haridas S."/>
            <person name="Kuo A."/>
            <person name="Mondo S."/>
            <person name="Pangilinan J."/>
            <person name="Riley R."/>
            <person name="LaButti K."/>
            <person name="Andreopoulos B."/>
            <person name="Lipzen A."/>
            <person name="Chen C."/>
            <person name="Yan M."/>
            <person name="Daum C."/>
            <person name="Ng V."/>
            <person name="Clum A."/>
            <person name="Steindorff A."/>
            <person name="Ohm R.A."/>
            <person name="Martin F."/>
            <person name="Silar P."/>
            <person name="Natvig D.O."/>
            <person name="Lalanne C."/>
            <person name="Gautier V."/>
            <person name="Ament-Velasquez S.L."/>
            <person name="Kruys A."/>
            <person name="Hutchinson M.I."/>
            <person name="Powell A.J."/>
            <person name="Barry K."/>
            <person name="Miller A.N."/>
            <person name="Grigoriev I.V."/>
            <person name="Debuchy R."/>
            <person name="Gladieux P."/>
            <person name="Hiltunen Thoren M."/>
            <person name="Johannesson H."/>
        </authorList>
    </citation>
    <scope>NUCLEOTIDE SEQUENCE</scope>
    <source>
        <strain evidence="2">CBS 359.72</strain>
    </source>
</reference>
<dbReference type="EMBL" id="MU857694">
    <property type="protein sequence ID" value="KAK4245685.1"/>
    <property type="molecule type" value="Genomic_DNA"/>
</dbReference>
<dbReference type="Proteomes" id="UP001303647">
    <property type="component" value="Unassembled WGS sequence"/>
</dbReference>
<reference evidence="2" key="2">
    <citation type="submission" date="2023-05" db="EMBL/GenBank/DDBJ databases">
        <authorList>
            <consortium name="Lawrence Berkeley National Laboratory"/>
            <person name="Steindorff A."/>
            <person name="Hensen N."/>
            <person name="Bonometti L."/>
            <person name="Westerberg I."/>
            <person name="Brannstrom I.O."/>
            <person name="Guillou S."/>
            <person name="Cros-Aarteil S."/>
            <person name="Calhoun S."/>
            <person name="Haridas S."/>
            <person name="Kuo A."/>
            <person name="Mondo S."/>
            <person name="Pangilinan J."/>
            <person name="Riley R."/>
            <person name="Labutti K."/>
            <person name="Andreopoulos B."/>
            <person name="Lipzen A."/>
            <person name="Chen C."/>
            <person name="Yanf M."/>
            <person name="Daum C."/>
            <person name="Ng V."/>
            <person name="Clum A."/>
            <person name="Ohm R."/>
            <person name="Martin F."/>
            <person name="Silar P."/>
            <person name="Natvig D."/>
            <person name="Lalanne C."/>
            <person name="Gautier V."/>
            <person name="Ament-Velasquez S.L."/>
            <person name="Kruys A."/>
            <person name="Hutchinson M.I."/>
            <person name="Powell A.J."/>
            <person name="Barry K."/>
            <person name="Miller A.N."/>
            <person name="Grigoriev I.V."/>
            <person name="Debuchy R."/>
            <person name="Gladieux P."/>
            <person name="Thoren M.H."/>
            <person name="Johannesson H."/>
        </authorList>
    </citation>
    <scope>NUCLEOTIDE SEQUENCE</scope>
    <source>
        <strain evidence="2">CBS 359.72</strain>
    </source>
</reference>
<name>A0AAN7CP63_9PEZI</name>
<evidence type="ECO:0000313" key="3">
    <source>
        <dbReference type="Proteomes" id="UP001303647"/>
    </source>
</evidence>
<dbReference type="AlphaFoldDB" id="A0AAN7CP63"/>
<dbReference type="PANTHER" id="PTHR42791:SF17">
    <property type="entry name" value="ACETYLTRANSFERASE, GNAT FAMILY FAMILY (AFU_ORTHOLOGUE AFUA_8G05690)"/>
    <property type="match status" value="1"/>
</dbReference>
<evidence type="ECO:0000313" key="2">
    <source>
        <dbReference type="EMBL" id="KAK4245685.1"/>
    </source>
</evidence>
<comment type="caution">
    <text evidence="2">The sequence shown here is derived from an EMBL/GenBank/DDBJ whole genome shotgun (WGS) entry which is preliminary data.</text>
</comment>
<dbReference type="InterPro" id="IPR016181">
    <property type="entry name" value="Acyl_CoA_acyltransferase"/>
</dbReference>
<evidence type="ECO:0000259" key="1">
    <source>
        <dbReference type="Pfam" id="PF00583"/>
    </source>
</evidence>
<dbReference type="InterPro" id="IPR052523">
    <property type="entry name" value="Trichothecene_AcTrans"/>
</dbReference>
<dbReference type="InterPro" id="IPR000182">
    <property type="entry name" value="GNAT_dom"/>
</dbReference>
<proteinExistence type="predicted"/>
<dbReference type="Pfam" id="PF00583">
    <property type="entry name" value="Acetyltransf_1"/>
    <property type="match status" value="1"/>
</dbReference>
<keyword evidence="3" id="KW-1185">Reference proteome</keyword>
<organism evidence="2 3">
    <name type="scientific">Corynascus novoguineensis</name>
    <dbReference type="NCBI Taxonomy" id="1126955"/>
    <lineage>
        <taxon>Eukaryota</taxon>
        <taxon>Fungi</taxon>
        <taxon>Dikarya</taxon>
        <taxon>Ascomycota</taxon>
        <taxon>Pezizomycotina</taxon>
        <taxon>Sordariomycetes</taxon>
        <taxon>Sordariomycetidae</taxon>
        <taxon>Sordariales</taxon>
        <taxon>Chaetomiaceae</taxon>
        <taxon>Corynascus</taxon>
    </lineage>
</organism>
<accession>A0AAN7CP63</accession>
<dbReference type="GO" id="GO:0016747">
    <property type="term" value="F:acyltransferase activity, transferring groups other than amino-acyl groups"/>
    <property type="evidence" value="ECO:0007669"/>
    <property type="project" value="InterPro"/>
</dbReference>